<evidence type="ECO:0000313" key="7">
    <source>
        <dbReference type="EMBL" id="CAB4330977.1"/>
    </source>
</evidence>
<dbReference type="EMBL" id="CAESAI010000002">
    <property type="protein sequence ID" value="CAB4330977.1"/>
    <property type="molecule type" value="Genomic_DNA"/>
</dbReference>
<gene>
    <name evidence="9" type="ORF">UFOPK3037_00188</name>
    <name evidence="7" type="ORF">UFOPK3406_00184</name>
    <name evidence="8" type="ORF">UFOPK3925_00819</name>
    <name evidence="10" type="ORF">UFOPK4097_00455</name>
    <name evidence="11" type="ORF">UFOPK4301_00744</name>
</gene>
<evidence type="ECO:0000256" key="2">
    <source>
        <dbReference type="ARBA" id="ARBA00007637"/>
    </source>
</evidence>
<comment type="cofactor">
    <cofactor evidence="1">
        <name>NAD(+)</name>
        <dbReference type="ChEBI" id="CHEBI:57540"/>
    </cofactor>
</comment>
<accession>A0A6J7T629</accession>
<evidence type="ECO:0000256" key="4">
    <source>
        <dbReference type="ARBA" id="ARBA00023235"/>
    </source>
</evidence>
<dbReference type="EMBL" id="CAFBQG010000078">
    <property type="protein sequence ID" value="CAB5049139.1"/>
    <property type="molecule type" value="Genomic_DNA"/>
</dbReference>
<evidence type="ECO:0000256" key="1">
    <source>
        <dbReference type="ARBA" id="ARBA00001911"/>
    </source>
</evidence>
<feature type="domain" description="NAD-dependent epimerase/dehydratase" evidence="6">
    <location>
        <begin position="3"/>
        <end position="244"/>
    </location>
</feature>
<dbReference type="GO" id="GO:0003978">
    <property type="term" value="F:UDP-glucose 4-epimerase activity"/>
    <property type="evidence" value="ECO:0007669"/>
    <property type="project" value="InterPro"/>
</dbReference>
<evidence type="ECO:0000313" key="10">
    <source>
        <dbReference type="EMBL" id="CAB5013260.1"/>
    </source>
</evidence>
<evidence type="ECO:0000256" key="3">
    <source>
        <dbReference type="ARBA" id="ARBA00023027"/>
    </source>
</evidence>
<dbReference type="InterPro" id="IPR036291">
    <property type="entry name" value="NAD(P)-bd_dom_sf"/>
</dbReference>
<dbReference type="EMBL" id="CAFBPK010000004">
    <property type="protein sequence ID" value="CAB5013260.1"/>
    <property type="molecule type" value="Genomic_DNA"/>
</dbReference>
<dbReference type="EMBL" id="CAESAD010000004">
    <property type="protein sequence ID" value="CAB4339001.1"/>
    <property type="molecule type" value="Genomic_DNA"/>
</dbReference>
<evidence type="ECO:0000313" key="11">
    <source>
        <dbReference type="EMBL" id="CAB5049139.1"/>
    </source>
</evidence>
<dbReference type="EMBL" id="CAFAAO010000002">
    <property type="protein sequence ID" value="CAB4794666.1"/>
    <property type="molecule type" value="Genomic_DNA"/>
</dbReference>
<evidence type="ECO:0000256" key="5">
    <source>
        <dbReference type="ARBA" id="ARBA00023277"/>
    </source>
</evidence>
<dbReference type="Gene3D" id="3.40.50.720">
    <property type="entry name" value="NAD(P)-binding Rossmann-like Domain"/>
    <property type="match status" value="1"/>
</dbReference>
<sequence>MTWLITGGAGYIGAHVVSQAANSGLKTFVVDDLSTGISTRLKSEIELRKFSLQDTSSLQALFQEHDFEGVVHIAAKKRVGESVERPDYYWQENVVGYQNLLGVMAKHDVKNLVFSSSAAVYGEPNESSDSLISESTMCSPINPYGETKLECERLSEAFSGETGAKVISLRYFNVAGAGRPDLGDQYIFNLIPIVFDALDRGQQPQVFGNDYETIDGTCVRDYVHVQDLAKAHMDAMEHVVTAQPFYLPINIGTGYGASVAQVLAMISEVTGQKIDPIVAPRRQGDPASLVADVSRAAEILNWNSEQGLREIVSSAWDAWQLSHK</sequence>
<keyword evidence="3" id="KW-0520">NAD</keyword>
<reference evidence="11" key="1">
    <citation type="submission" date="2020-05" db="EMBL/GenBank/DDBJ databases">
        <authorList>
            <person name="Chiriac C."/>
            <person name="Salcher M."/>
            <person name="Ghai R."/>
            <person name="Kavagutti S V."/>
        </authorList>
    </citation>
    <scope>NUCLEOTIDE SEQUENCE</scope>
</reference>
<dbReference type="Pfam" id="PF01370">
    <property type="entry name" value="Epimerase"/>
    <property type="match status" value="1"/>
</dbReference>
<dbReference type="NCBIfam" id="TIGR01179">
    <property type="entry name" value="galE"/>
    <property type="match status" value="1"/>
</dbReference>
<dbReference type="PANTHER" id="PTHR43725:SF53">
    <property type="entry name" value="UDP-ARABINOSE 4-EPIMERASE 1"/>
    <property type="match status" value="1"/>
</dbReference>
<protein>
    <submittedName>
        <fullName evidence="11">Unannotated protein</fullName>
    </submittedName>
</protein>
<comment type="similarity">
    <text evidence="2">Belongs to the NAD(P)-dependent epimerase/dehydratase family.</text>
</comment>
<evidence type="ECO:0000259" key="6">
    <source>
        <dbReference type="Pfam" id="PF01370"/>
    </source>
</evidence>
<dbReference type="InterPro" id="IPR005886">
    <property type="entry name" value="UDP_G4E"/>
</dbReference>
<evidence type="ECO:0000313" key="8">
    <source>
        <dbReference type="EMBL" id="CAB4339001.1"/>
    </source>
</evidence>
<keyword evidence="5" id="KW-0119">Carbohydrate metabolism</keyword>
<proteinExistence type="inferred from homology"/>
<evidence type="ECO:0000313" key="9">
    <source>
        <dbReference type="EMBL" id="CAB4794666.1"/>
    </source>
</evidence>
<dbReference type="PANTHER" id="PTHR43725">
    <property type="entry name" value="UDP-GLUCOSE 4-EPIMERASE"/>
    <property type="match status" value="1"/>
</dbReference>
<dbReference type="AlphaFoldDB" id="A0A6J7T629"/>
<keyword evidence="4" id="KW-0413">Isomerase</keyword>
<organism evidence="11">
    <name type="scientific">freshwater metagenome</name>
    <dbReference type="NCBI Taxonomy" id="449393"/>
    <lineage>
        <taxon>unclassified sequences</taxon>
        <taxon>metagenomes</taxon>
        <taxon>ecological metagenomes</taxon>
    </lineage>
</organism>
<dbReference type="SUPFAM" id="SSF51735">
    <property type="entry name" value="NAD(P)-binding Rossmann-fold domains"/>
    <property type="match status" value="1"/>
</dbReference>
<dbReference type="InterPro" id="IPR001509">
    <property type="entry name" value="Epimerase_deHydtase"/>
</dbReference>
<name>A0A6J7T629_9ZZZZ</name>
<dbReference type="Gene3D" id="3.90.25.10">
    <property type="entry name" value="UDP-galactose 4-epimerase, domain 1"/>
    <property type="match status" value="1"/>
</dbReference>
<dbReference type="GO" id="GO:0033499">
    <property type="term" value="P:galactose catabolic process via UDP-galactose, Leloir pathway"/>
    <property type="evidence" value="ECO:0007669"/>
    <property type="project" value="TreeGrafter"/>
</dbReference>